<dbReference type="Gene3D" id="2.160.10.10">
    <property type="entry name" value="Hexapeptide repeat proteins"/>
    <property type="match status" value="1"/>
</dbReference>
<organism evidence="2 3">
    <name type="scientific">Vulcanisaeta souniana JCM 11219</name>
    <dbReference type="NCBI Taxonomy" id="1293586"/>
    <lineage>
        <taxon>Archaea</taxon>
        <taxon>Thermoproteota</taxon>
        <taxon>Thermoprotei</taxon>
        <taxon>Thermoproteales</taxon>
        <taxon>Thermoproteaceae</taxon>
        <taxon>Vulcanisaeta</taxon>
    </lineage>
</organism>
<evidence type="ECO:0000313" key="3">
    <source>
        <dbReference type="Proteomes" id="UP000657075"/>
    </source>
</evidence>
<keyword evidence="4" id="KW-1185">Reference proteome</keyword>
<accession>A0A830EFW7</accession>
<dbReference type="Pfam" id="PF14602">
    <property type="entry name" value="Hexapep_2"/>
    <property type="match status" value="1"/>
</dbReference>
<dbReference type="PANTHER" id="PTHR13061">
    <property type="entry name" value="DYNACTIN SUBUNIT P25"/>
    <property type="match status" value="1"/>
</dbReference>
<dbReference type="InterPro" id="IPR011004">
    <property type="entry name" value="Trimer_LpxA-like_sf"/>
</dbReference>
<dbReference type="InterPro" id="IPR047324">
    <property type="entry name" value="LbH_gamma_CA-like"/>
</dbReference>
<dbReference type="PANTHER" id="PTHR13061:SF29">
    <property type="entry name" value="GAMMA CARBONIC ANHYDRASE-LIKE 1, MITOCHONDRIAL-RELATED"/>
    <property type="match status" value="1"/>
</dbReference>
<reference evidence="2" key="1">
    <citation type="journal article" date="2014" name="Int. J. Syst. Evol. Microbiol.">
        <title>Complete genome sequence of Corynebacterium casei LMG S-19264T (=DSM 44701T), isolated from a smear-ripened cheese.</title>
        <authorList>
            <consortium name="US DOE Joint Genome Institute (JGI-PGF)"/>
            <person name="Walter F."/>
            <person name="Albersmeier A."/>
            <person name="Kalinowski J."/>
            <person name="Ruckert C."/>
        </authorList>
    </citation>
    <scope>NUCLEOTIDE SEQUENCE</scope>
    <source>
        <strain evidence="2">JCM 11219</strain>
    </source>
</reference>
<dbReference type="EMBL" id="BMNM01000002">
    <property type="protein sequence ID" value="GGI72832.1"/>
    <property type="molecule type" value="Genomic_DNA"/>
</dbReference>
<reference evidence="4" key="3">
    <citation type="submission" date="2022-09" db="EMBL/GenBank/DDBJ databases">
        <title>Complete genome sequence of Vulcanisaeta souniana.</title>
        <authorList>
            <person name="Kato S."/>
            <person name="Itoh T."/>
            <person name="Ohkuma M."/>
        </authorList>
    </citation>
    <scope>NUCLEOTIDE SEQUENCE [LARGE SCALE GENOMIC DNA]</scope>
    <source>
        <strain evidence="4">JCM 11219</strain>
    </source>
</reference>
<name>A0A830EFW7_9CREN</name>
<dbReference type="Pfam" id="PF00132">
    <property type="entry name" value="Hexapep"/>
    <property type="match status" value="1"/>
</dbReference>
<dbReference type="InterPro" id="IPR050484">
    <property type="entry name" value="Transf_Hexapept/Carb_Anhydrase"/>
</dbReference>
<sequence length="173" mass="18294">MPIVRVGDKVPRIGRNVFIASTAYVIGDVVIGDNVSIWPHAVIRGDEDSIVIGDNSNIQDGAVIHTDVGFPARIGRGVTIGHRSIVHGATVEDEVIIGMGAIVLNGAVIGSESIVGAGAIVTQGTKVPPNSIVVGVPAKVVRQATDADREYIRNNYQAYLRLARMYMDNGVNL</sequence>
<dbReference type="EMBL" id="AP026830">
    <property type="protein sequence ID" value="BDR91395.1"/>
    <property type="molecule type" value="Genomic_DNA"/>
</dbReference>
<dbReference type="OrthoDB" id="10940at2157"/>
<dbReference type="Proteomes" id="UP001060771">
    <property type="component" value="Chromosome"/>
</dbReference>
<dbReference type="Proteomes" id="UP000657075">
    <property type="component" value="Unassembled WGS sequence"/>
</dbReference>
<reference evidence="2" key="2">
    <citation type="submission" date="2020-09" db="EMBL/GenBank/DDBJ databases">
        <authorList>
            <person name="Sun Q."/>
            <person name="Ohkuma M."/>
        </authorList>
    </citation>
    <scope>NUCLEOTIDE SEQUENCE</scope>
    <source>
        <strain evidence="2">JCM 11219</strain>
    </source>
</reference>
<dbReference type="SUPFAM" id="SSF51161">
    <property type="entry name" value="Trimeric LpxA-like enzymes"/>
    <property type="match status" value="1"/>
</dbReference>
<dbReference type="InterPro" id="IPR001451">
    <property type="entry name" value="Hexapep"/>
</dbReference>
<proteinExistence type="predicted"/>
<evidence type="ECO:0000313" key="4">
    <source>
        <dbReference type="Proteomes" id="UP001060771"/>
    </source>
</evidence>
<dbReference type="GeneID" id="76206042"/>
<protein>
    <submittedName>
        <fullName evidence="2">Acetyltransferase</fullName>
    </submittedName>
</protein>
<dbReference type="RefSeq" id="WP_188602721.1">
    <property type="nucleotide sequence ID" value="NZ_AP026830.1"/>
</dbReference>
<dbReference type="CDD" id="cd04645">
    <property type="entry name" value="LbH_gamma_CA_like"/>
    <property type="match status" value="1"/>
</dbReference>
<evidence type="ECO:0000313" key="1">
    <source>
        <dbReference type="EMBL" id="BDR91395.1"/>
    </source>
</evidence>
<gene>
    <name evidence="2" type="ORF">GCM10007112_07090</name>
    <name evidence="1" type="ORF">Vsou_04880</name>
</gene>
<reference evidence="1" key="4">
    <citation type="journal article" date="2023" name="Microbiol. Resour. Announc.">
        <title>Complete Genome Sequence of Vulcanisaeta souniana Strain IC-059, a Hyperthermophilic Archaeon Isolated from Hot Spring Water in Japan.</title>
        <authorList>
            <person name="Kato S."/>
            <person name="Itoh T."/>
            <person name="Wu L."/>
            <person name="Ma J."/>
            <person name="Ohkuma M."/>
        </authorList>
    </citation>
    <scope>NUCLEOTIDE SEQUENCE</scope>
    <source>
        <strain evidence="1">JCM 11219</strain>
    </source>
</reference>
<dbReference type="AlphaFoldDB" id="A0A830EFW7"/>
<evidence type="ECO:0000313" key="2">
    <source>
        <dbReference type="EMBL" id="GGI72832.1"/>
    </source>
</evidence>